<accession>L8YGH2</accession>
<evidence type="ECO:0000256" key="1">
    <source>
        <dbReference type="ARBA" id="ARBA00001913"/>
    </source>
</evidence>
<dbReference type="PANTHER" id="PTHR11742:SF40">
    <property type="entry name" value="MANNOSYL-OLIGOSACCHARIDE 1,2-ALPHA-MANNOSIDASE IB"/>
    <property type="match status" value="1"/>
</dbReference>
<keyword evidence="4" id="KW-0378">Hydrolase</keyword>
<reference evidence="11" key="2">
    <citation type="journal article" date="2013" name="Nat. Commun.">
        <title>Genome of the Chinese tree shrew.</title>
        <authorList>
            <person name="Fan Y."/>
            <person name="Huang Z.Y."/>
            <person name="Cao C.C."/>
            <person name="Chen C.S."/>
            <person name="Chen Y.X."/>
            <person name="Fan D.D."/>
            <person name="He J."/>
            <person name="Hou H.L."/>
            <person name="Hu L."/>
            <person name="Hu X.T."/>
            <person name="Jiang X.T."/>
            <person name="Lai R."/>
            <person name="Lang Y.S."/>
            <person name="Liang B."/>
            <person name="Liao S.G."/>
            <person name="Mu D."/>
            <person name="Ma Y.Y."/>
            <person name="Niu Y.Y."/>
            <person name="Sun X.Q."/>
            <person name="Xia J.Q."/>
            <person name="Xiao J."/>
            <person name="Xiong Z.Q."/>
            <person name="Xu L."/>
            <person name="Yang L."/>
            <person name="Zhang Y."/>
            <person name="Zhao W."/>
            <person name="Zhao X.D."/>
            <person name="Zheng Y.T."/>
            <person name="Zhou J.M."/>
            <person name="Zhu Y.B."/>
            <person name="Zhang G.J."/>
            <person name="Wang J."/>
            <person name="Yao Y.G."/>
        </authorList>
    </citation>
    <scope>NUCLEOTIDE SEQUENCE [LARGE SCALE GENOMIC DNA]</scope>
</reference>
<name>L8YGH2_TUPCH</name>
<dbReference type="InterPro" id="IPR012341">
    <property type="entry name" value="6hp_glycosidase-like_sf"/>
</dbReference>
<dbReference type="GO" id="GO:0070062">
    <property type="term" value="C:extracellular exosome"/>
    <property type="evidence" value="ECO:0007669"/>
    <property type="project" value="TreeGrafter"/>
</dbReference>
<keyword evidence="9" id="KW-0812">Transmembrane</keyword>
<dbReference type="InParanoid" id="L8YGH2"/>
<protein>
    <submittedName>
        <fullName evidence="10">Mannosyl-oligosaccharide 1,2-alpha-mannosidase IB</fullName>
    </submittedName>
</protein>
<proteinExistence type="inferred from homology"/>
<dbReference type="GO" id="GO:0005975">
    <property type="term" value="P:carbohydrate metabolic process"/>
    <property type="evidence" value="ECO:0007669"/>
    <property type="project" value="InterPro"/>
</dbReference>
<evidence type="ECO:0000256" key="9">
    <source>
        <dbReference type="SAM" id="Phobius"/>
    </source>
</evidence>
<dbReference type="GO" id="GO:0000139">
    <property type="term" value="C:Golgi membrane"/>
    <property type="evidence" value="ECO:0007669"/>
    <property type="project" value="TreeGrafter"/>
</dbReference>
<feature type="region of interest" description="Disordered" evidence="8">
    <location>
        <begin position="427"/>
        <end position="490"/>
    </location>
</feature>
<sequence>MTTPALLPLSGRRIPPLNVGPPSFPHHRATLRLSEKFILLLILSAFITLCFGAFFFLPDSSKHKRFDLGLEDVLIPHVDAGKGAKNPGVFLIHGPDEHRHREEEEQLRNKIRADHEKALEEAKEKLKKSREEIRAEIQTEKNKVVQEMKTKENKPLPPVPIPNLVGINGGDPEDNDIRKKREKIKEMMKHAWDNYRTYGWGHNELRPIARKGHSTNIFDHTSVGGLGDSFYEYLLKAWLMSDKTDHEARRMYDDAIEAIEKHLIKKSRGGLVFIGEWKNGHLEKKMGHLACFAGGMFALGADGSRKDKAGHYLELGAEIARTCHESYDRTALKLGPESFKFDGAVEAVAVRQAEKYYILRPEVIETYWYLWRFTHDPRYREWGWEAALAIEKYCRVSGGFSGVKDVYATTPTHDDVQQSFFLAETLKSDDPTSPQSPRSSLPWHDASTPYEGPSHEANDGPSSSWDDARRTCSWNEATMGGHMPRMPGPQ</sequence>
<keyword evidence="11" id="KW-1185">Reference proteome</keyword>
<dbReference type="Proteomes" id="UP000011518">
    <property type="component" value="Unassembled WGS sequence"/>
</dbReference>
<dbReference type="PANTHER" id="PTHR11742">
    <property type="entry name" value="MANNOSYL-OLIGOSACCHARIDE ALPHA-1,2-MANNOSIDASE-RELATED"/>
    <property type="match status" value="1"/>
</dbReference>
<reference evidence="11" key="1">
    <citation type="submission" date="2012-07" db="EMBL/GenBank/DDBJ databases">
        <title>Genome of the Chinese tree shrew, a rising model animal genetically related to primates.</title>
        <authorList>
            <person name="Zhang G."/>
            <person name="Fan Y."/>
            <person name="Yao Y."/>
            <person name="Huang Z."/>
        </authorList>
    </citation>
    <scope>NUCLEOTIDE SEQUENCE [LARGE SCALE GENOMIC DNA]</scope>
</reference>
<evidence type="ECO:0000256" key="5">
    <source>
        <dbReference type="ARBA" id="ARBA00023157"/>
    </source>
</evidence>
<dbReference type="GO" id="GO:0004571">
    <property type="term" value="F:mannosyl-oligosaccharide 1,2-alpha-mannosidase activity"/>
    <property type="evidence" value="ECO:0007669"/>
    <property type="project" value="InterPro"/>
</dbReference>
<dbReference type="SUPFAM" id="SSF48225">
    <property type="entry name" value="Seven-hairpin glycosidases"/>
    <property type="match status" value="1"/>
</dbReference>
<dbReference type="eggNOG" id="KOG2204">
    <property type="taxonomic scope" value="Eukaryota"/>
</dbReference>
<keyword evidence="9" id="KW-0472">Membrane</keyword>
<dbReference type="InterPro" id="IPR050749">
    <property type="entry name" value="Glycosyl_Hydrolase_47"/>
</dbReference>
<keyword evidence="6" id="KW-0326">Glycosidase</keyword>
<dbReference type="FunFam" id="1.50.10.10:FF:000097">
    <property type="entry name" value="alpha-1,2-Mannosidase"/>
    <property type="match status" value="1"/>
</dbReference>
<dbReference type="InterPro" id="IPR001382">
    <property type="entry name" value="Glyco_hydro_47"/>
</dbReference>
<evidence type="ECO:0000256" key="4">
    <source>
        <dbReference type="ARBA" id="ARBA00022801"/>
    </source>
</evidence>
<dbReference type="GO" id="GO:0005783">
    <property type="term" value="C:endoplasmic reticulum"/>
    <property type="evidence" value="ECO:0007669"/>
    <property type="project" value="TreeGrafter"/>
</dbReference>
<comment type="similarity">
    <text evidence="3">Belongs to the glycosyl hydrolase 47 family.</text>
</comment>
<feature type="transmembrane region" description="Helical" evidence="9">
    <location>
        <begin position="37"/>
        <end position="57"/>
    </location>
</feature>
<gene>
    <name evidence="10" type="ORF">TREES_T100003486</name>
</gene>
<dbReference type="Pfam" id="PF01532">
    <property type="entry name" value="Glyco_hydro_47"/>
    <property type="match status" value="2"/>
</dbReference>
<dbReference type="GO" id="GO:0005509">
    <property type="term" value="F:calcium ion binding"/>
    <property type="evidence" value="ECO:0007669"/>
    <property type="project" value="InterPro"/>
</dbReference>
<comment type="pathway">
    <text evidence="2">Protein modification; protein glycosylation.</text>
</comment>
<evidence type="ECO:0000256" key="8">
    <source>
        <dbReference type="SAM" id="MobiDB-lite"/>
    </source>
</evidence>
<dbReference type="AlphaFoldDB" id="L8YGH2"/>
<organism evidence="10 11">
    <name type="scientific">Tupaia chinensis</name>
    <name type="common">Chinese tree shrew</name>
    <name type="synonym">Tupaia belangeri chinensis</name>
    <dbReference type="NCBI Taxonomy" id="246437"/>
    <lineage>
        <taxon>Eukaryota</taxon>
        <taxon>Metazoa</taxon>
        <taxon>Chordata</taxon>
        <taxon>Craniata</taxon>
        <taxon>Vertebrata</taxon>
        <taxon>Euteleostomi</taxon>
        <taxon>Mammalia</taxon>
        <taxon>Eutheria</taxon>
        <taxon>Euarchontoglires</taxon>
        <taxon>Scandentia</taxon>
        <taxon>Tupaiidae</taxon>
        <taxon>Tupaia</taxon>
    </lineage>
</organism>
<dbReference type="FunCoup" id="L8YGH2">
    <property type="interactions" value="1897"/>
</dbReference>
<dbReference type="InterPro" id="IPR036026">
    <property type="entry name" value="Seven-hairpin_glycosidases"/>
</dbReference>
<evidence type="ECO:0000256" key="6">
    <source>
        <dbReference type="ARBA" id="ARBA00023295"/>
    </source>
</evidence>
<dbReference type="EMBL" id="KB359359">
    <property type="protein sequence ID" value="ELV14150.1"/>
    <property type="molecule type" value="Genomic_DNA"/>
</dbReference>
<keyword evidence="9" id="KW-1133">Transmembrane helix</keyword>
<evidence type="ECO:0000256" key="7">
    <source>
        <dbReference type="PIRSR" id="PIRSR601382-3"/>
    </source>
</evidence>
<feature type="region of interest" description="Disordered" evidence="8">
    <location>
        <begin position="150"/>
        <end position="175"/>
    </location>
</feature>
<comment type="cofactor">
    <cofactor evidence="1">
        <name>Ca(2+)</name>
        <dbReference type="ChEBI" id="CHEBI:29108"/>
    </cofactor>
</comment>
<evidence type="ECO:0000313" key="10">
    <source>
        <dbReference type="EMBL" id="ELV14150.1"/>
    </source>
</evidence>
<dbReference type="Gene3D" id="1.50.10.10">
    <property type="match status" value="2"/>
</dbReference>
<feature type="disulfide bond" evidence="7">
    <location>
        <begin position="291"/>
        <end position="323"/>
    </location>
</feature>
<keyword evidence="5 7" id="KW-1015">Disulfide bond</keyword>
<evidence type="ECO:0000256" key="2">
    <source>
        <dbReference type="ARBA" id="ARBA00004922"/>
    </source>
</evidence>
<evidence type="ECO:0000313" key="11">
    <source>
        <dbReference type="Proteomes" id="UP000011518"/>
    </source>
</evidence>
<evidence type="ECO:0000256" key="3">
    <source>
        <dbReference type="ARBA" id="ARBA00007658"/>
    </source>
</evidence>